<proteinExistence type="predicted"/>
<gene>
    <name evidence="1" type="ORF">KEH51_11840</name>
</gene>
<dbReference type="EMBL" id="JAGTPW010000018">
    <property type="protein sequence ID" value="MBR8644839.1"/>
    <property type="molecule type" value="Genomic_DNA"/>
</dbReference>
<name>A0A941FL99_9BACI</name>
<evidence type="ECO:0000313" key="1">
    <source>
        <dbReference type="EMBL" id="MBR8644839.1"/>
    </source>
</evidence>
<dbReference type="Gene3D" id="3.40.630.10">
    <property type="entry name" value="Zn peptidases"/>
    <property type="match status" value="1"/>
</dbReference>
<organism evidence="1 2">
    <name type="scientific">Peribacillus frigoritolerans</name>
    <dbReference type="NCBI Taxonomy" id="450367"/>
    <lineage>
        <taxon>Bacteria</taxon>
        <taxon>Bacillati</taxon>
        <taxon>Bacillota</taxon>
        <taxon>Bacilli</taxon>
        <taxon>Bacillales</taxon>
        <taxon>Bacillaceae</taxon>
        <taxon>Peribacillus</taxon>
    </lineage>
</organism>
<sequence length="56" mass="6461">MSTRMIRQLIRSRQQELVELAASFIRIPSENPSPEFKKRSAEMGRHISRYLAAKGS</sequence>
<comment type="caution">
    <text evidence="1">The sequence shown here is derived from an EMBL/GenBank/DDBJ whole genome shotgun (WGS) entry which is preliminary data.</text>
</comment>
<reference evidence="1" key="1">
    <citation type="submission" date="2021-04" db="EMBL/GenBank/DDBJ databases">
        <title>Whole genome sequencing of Enterococci isolates from hospitalized patients.</title>
        <authorList>
            <person name="Ogoti B.M."/>
            <person name="Onyambu F.G."/>
        </authorList>
    </citation>
    <scope>NUCLEOTIDE SEQUENCE</scope>
    <source>
        <strain evidence="1">242</strain>
    </source>
</reference>
<evidence type="ECO:0000313" key="2">
    <source>
        <dbReference type="Proteomes" id="UP000680045"/>
    </source>
</evidence>
<accession>A0A941FL99</accession>
<dbReference type="AlphaFoldDB" id="A0A941FL99"/>
<protein>
    <submittedName>
        <fullName evidence="1">Uncharacterized protein</fullName>
    </submittedName>
</protein>
<dbReference type="Proteomes" id="UP000680045">
    <property type="component" value="Unassembled WGS sequence"/>
</dbReference>